<protein>
    <submittedName>
        <fullName evidence="2">Uncharacterized protein</fullName>
    </submittedName>
</protein>
<dbReference type="SUPFAM" id="SSF56300">
    <property type="entry name" value="Metallo-dependent phosphatases"/>
    <property type="match status" value="1"/>
</dbReference>
<evidence type="ECO:0000313" key="2">
    <source>
        <dbReference type="EMBL" id="MFC5278629.1"/>
    </source>
</evidence>
<feature type="region of interest" description="Disordered" evidence="1">
    <location>
        <begin position="61"/>
        <end position="101"/>
    </location>
</feature>
<feature type="compositionally biased region" description="Acidic residues" evidence="1">
    <location>
        <begin position="73"/>
        <end position="97"/>
    </location>
</feature>
<dbReference type="RefSeq" id="WP_256411036.1">
    <property type="nucleotide sequence ID" value="NZ_JANHDM010000003.1"/>
</dbReference>
<accession>A0ABD5R1A6</accession>
<dbReference type="EMBL" id="JBHSKY010000007">
    <property type="protein sequence ID" value="MFC5278629.1"/>
    <property type="molecule type" value="Genomic_DNA"/>
</dbReference>
<dbReference type="Proteomes" id="UP001596118">
    <property type="component" value="Unassembled WGS sequence"/>
</dbReference>
<organism evidence="2 3">
    <name type="scientific">Halorubrum rubrum</name>
    <dbReference type="NCBI Taxonomy" id="1126240"/>
    <lineage>
        <taxon>Archaea</taxon>
        <taxon>Methanobacteriati</taxon>
        <taxon>Methanobacteriota</taxon>
        <taxon>Stenosarchaea group</taxon>
        <taxon>Halobacteria</taxon>
        <taxon>Halobacteriales</taxon>
        <taxon>Haloferacaceae</taxon>
        <taxon>Halorubrum</taxon>
    </lineage>
</organism>
<gene>
    <name evidence="2" type="ORF">ACFPM1_07660</name>
</gene>
<sequence length="487" mass="54748">MDDNTPEFTERQRELIAMLPATTSEIAEEFDVAPTTVESHRNALKDKGVPLEYDRETNEWYVDGSPGWQAMATEEDPEGTNEVDLPDLEDVDVDPEAEANPNDLTDRERVVVSELETGATVDELAERLDERESIVTEHIRDLKRSGWHVYIDESAEMVAIEGDQPLRSSEHKGTRTRKANRWWELRHNELVREFRGLETPEAKYHDTSGEEDWVTHVTDLHAGDLVRDDDGEVVYSTESIPDIVDYITSQSLGLAEKHASTYETAHLLWGGDMVTNEGIYEGQWEDLDAWLDEQHESLIDPLVRQIKAFAERFPHVDVVCQVGNHGKSRASGTSSQANADLILYKSIRNVIAQLQDHADILDNVSFDIGEARAYKNFEMRGGEIAGHLRHGQHRRPQAETSARDKEWTKTLLDHDFDVAYMGHYHVSGRIPWDGPPILASPSPKPAGEFVEAIGARTPSEHQGVATAHGVSDDGVTGVFPIDMRKYA</sequence>
<reference evidence="2 3" key="1">
    <citation type="journal article" date="2019" name="Int. J. Syst. Evol. Microbiol.">
        <title>The Global Catalogue of Microorganisms (GCM) 10K type strain sequencing project: providing services to taxonomists for standard genome sequencing and annotation.</title>
        <authorList>
            <consortium name="The Broad Institute Genomics Platform"/>
            <consortium name="The Broad Institute Genome Sequencing Center for Infectious Disease"/>
            <person name="Wu L."/>
            <person name="Ma J."/>
        </authorList>
    </citation>
    <scope>NUCLEOTIDE SEQUENCE [LARGE SCALE GENOMIC DNA]</scope>
    <source>
        <strain evidence="2 3">CGMCC 1.12124</strain>
    </source>
</reference>
<name>A0ABD5R1A6_9EURY</name>
<dbReference type="InterPro" id="IPR029052">
    <property type="entry name" value="Metallo-depent_PP-like"/>
</dbReference>
<evidence type="ECO:0000256" key="1">
    <source>
        <dbReference type="SAM" id="MobiDB-lite"/>
    </source>
</evidence>
<keyword evidence="3" id="KW-1185">Reference proteome</keyword>
<dbReference type="AlphaFoldDB" id="A0ABD5R1A6"/>
<comment type="caution">
    <text evidence="2">The sequence shown here is derived from an EMBL/GenBank/DDBJ whole genome shotgun (WGS) entry which is preliminary data.</text>
</comment>
<evidence type="ECO:0000313" key="3">
    <source>
        <dbReference type="Proteomes" id="UP001596118"/>
    </source>
</evidence>
<proteinExistence type="predicted"/>